<evidence type="ECO:0000256" key="3">
    <source>
        <dbReference type="ARBA" id="ARBA00022692"/>
    </source>
</evidence>
<reference evidence="10 11" key="1">
    <citation type="submission" date="2019-03" db="EMBL/GenBank/DDBJ databases">
        <title>Genomic Encyclopedia of Type Strains, Phase IV (KMG-IV): sequencing the most valuable type-strain genomes for metagenomic binning, comparative biology and taxonomic classification.</title>
        <authorList>
            <person name="Goeker M."/>
        </authorList>
    </citation>
    <scope>NUCLEOTIDE SEQUENCE [LARGE SCALE GENOMIC DNA]</scope>
    <source>
        <strain evidence="10 11">DSM 103792</strain>
    </source>
</reference>
<dbReference type="Proteomes" id="UP000295375">
    <property type="component" value="Unassembled WGS sequence"/>
</dbReference>
<feature type="domain" description="Phospholipid/glycerol acyltransferase" evidence="9">
    <location>
        <begin position="123"/>
        <end position="238"/>
    </location>
</feature>
<dbReference type="GO" id="GO:0006629">
    <property type="term" value="P:lipid metabolic process"/>
    <property type="evidence" value="ECO:0007669"/>
    <property type="project" value="UniProtKB-KW"/>
</dbReference>
<evidence type="ECO:0000259" key="9">
    <source>
        <dbReference type="SMART" id="SM00563"/>
    </source>
</evidence>
<evidence type="ECO:0000256" key="1">
    <source>
        <dbReference type="ARBA" id="ARBA00004370"/>
    </source>
</evidence>
<evidence type="ECO:0000256" key="7">
    <source>
        <dbReference type="ARBA" id="ARBA00023315"/>
    </source>
</evidence>
<dbReference type="InterPro" id="IPR002123">
    <property type="entry name" value="Plipid/glycerol_acylTrfase"/>
</dbReference>
<evidence type="ECO:0000256" key="5">
    <source>
        <dbReference type="ARBA" id="ARBA00023098"/>
    </source>
</evidence>
<feature type="transmembrane region" description="Helical" evidence="8">
    <location>
        <begin position="64"/>
        <end position="85"/>
    </location>
</feature>
<name>A0A4R6UMZ5_9GAMM</name>
<keyword evidence="5" id="KW-0443">Lipid metabolism</keyword>
<organism evidence="10 11">
    <name type="scientific">Permianibacter aggregans</name>
    <dbReference type="NCBI Taxonomy" id="1510150"/>
    <lineage>
        <taxon>Bacteria</taxon>
        <taxon>Pseudomonadati</taxon>
        <taxon>Pseudomonadota</taxon>
        <taxon>Gammaproteobacteria</taxon>
        <taxon>Pseudomonadales</taxon>
        <taxon>Pseudomonadaceae</taxon>
        <taxon>Permianibacter</taxon>
    </lineage>
</organism>
<dbReference type="Pfam" id="PF01553">
    <property type="entry name" value="Acyltransferase"/>
    <property type="match status" value="1"/>
</dbReference>
<dbReference type="AlphaFoldDB" id="A0A4R6UMZ5"/>
<keyword evidence="4 8" id="KW-1133">Transmembrane helix</keyword>
<comment type="subcellular location">
    <subcellularLocation>
        <location evidence="1">Membrane</location>
    </subcellularLocation>
</comment>
<dbReference type="PANTHER" id="PTHR23063">
    <property type="entry name" value="PHOSPHOLIPID ACYLTRANSFERASE"/>
    <property type="match status" value="1"/>
</dbReference>
<dbReference type="PANTHER" id="PTHR23063:SF52">
    <property type="entry name" value="LYSOPHOSPHATIDYLCHOLINE ACYLTRANSFERASE"/>
    <property type="match status" value="1"/>
</dbReference>
<dbReference type="SUPFAM" id="SSF69593">
    <property type="entry name" value="Glycerol-3-phosphate (1)-acyltransferase"/>
    <property type="match status" value="1"/>
</dbReference>
<sequence length="300" mass="33298">MHAISEPRCNSADEAIEASTSVDALPSFDPIAFASLQGVARPYRSTSSTNASDDTRWRQLCRAVLVFLLILAGVLLVSIGLLLTWGRHPERIVQPFKQRWMRLLCKVMNVRITQHGEPAAGPILVVANHVSWLDIPVLSAQVPMSFVAKQDVLHWPVVGMLAKCAGTLFIGRGRSANRQNVSAVNEEMSERLDNGRRMVIFPEGTTTDGRQVQRFHPRLFNVACANHYPVQPVAIRYRGIAADAAPFIGEDEFLPHLWQLLKHPVLEVEVCWLPAVPAGEEPEPLAELTQRKILDSIHGC</sequence>
<gene>
    <name evidence="10" type="ORF">EV696_10737</name>
</gene>
<evidence type="ECO:0000256" key="6">
    <source>
        <dbReference type="ARBA" id="ARBA00023136"/>
    </source>
</evidence>
<keyword evidence="2 10" id="KW-0808">Transferase</keyword>
<proteinExistence type="predicted"/>
<comment type="caution">
    <text evidence="10">The sequence shown here is derived from an EMBL/GenBank/DDBJ whole genome shotgun (WGS) entry which is preliminary data.</text>
</comment>
<evidence type="ECO:0000313" key="11">
    <source>
        <dbReference type="Proteomes" id="UP000295375"/>
    </source>
</evidence>
<keyword evidence="11" id="KW-1185">Reference proteome</keyword>
<keyword evidence="3 8" id="KW-0812">Transmembrane</keyword>
<evidence type="ECO:0000313" key="10">
    <source>
        <dbReference type="EMBL" id="TDQ48301.1"/>
    </source>
</evidence>
<dbReference type="GO" id="GO:0016746">
    <property type="term" value="F:acyltransferase activity"/>
    <property type="evidence" value="ECO:0007669"/>
    <property type="project" value="UniProtKB-KW"/>
</dbReference>
<dbReference type="GO" id="GO:0016020">
    <property type="term" value="C:membrane"/>
    <property type="evidence" value="ECO:0007669"/>
    <property type="project" value="UniProtKB-SubCell"/>
</dbReference>
<accession>A0A4R6UMZ5</accession>
<protein>
    <submittedName>
        <fullName evidence="10">Lyso-ornithine lipid acyltransferase</fullName>
    </submittedName>
</protein>
<evidence type="ECO:0000256" key="8">
    <source>
        <dbReference type="SAM" id="Phobius"/>
    </source>
</evidence>
<evidence type="ECO:0000256" key="2">
    <source>
        <dbReference type="ARBA" id="ARBA00022679"/>
    </source>
</evidence>
<evidence type="ECO:0000256" key="4">
    <source>
        <dbReference type="ARBA" id="ARBA00022989"/>
    </source>
</evidence>
<dbReference type="CDD" id="cd07989">
    <property type="entry name" value="LPLAT_AGPAT-like"/>
    <property type="match status" value="1"/>
</dbReference>
<dbReference type="SMART" id="SM00563">
    <property type="entry name" value="PlsC"/>
    <property type="match status" value="1"/>
</dbReference>
<dbReference type="EMBL" id="SNYM01000007">
    <property type="protein sequence ID" value="TDQ48301.1"/>
    <property type="molecule type" value="Genomic_DNA"/>
</dbReference>
<keyword evidence="6 8" id="KW-0472">Membrane</keyword>
<keyword evidence="7 10" id="KW-0012">Acyltransferase</keyword>